<dbReference type="RefSeq" id="XP_060333986.1">
    <property type="nucleotide sequence ID" value="XM_060469395.1"/>
</dbReference>
<dbReference type="GeneID" id="85352943"/>
<keyword evidence="1" id="KW-0472">Membrane</keyword>
<organism evidence="2 3">
    <name type="scientific">Armillaria tabescens</name>
    <name type="common">Ringless honey mushroom</name>
    <name type="synonym">Agaricus tabescens</name>
    <dbReference type="NCBI Taxonomy" id="1929756"/>
    <lineage>
        <taxon>Eukaryota</taxon>
        <taxon>Fungi</taxon>
        <taxon>Dikarya</taxon>
        <taxon>Basidiomycota</taxon>
        <taxon>Agaricomycotina</taxon>
        <taxon>Agaricomycetes</taxon>
        <taxon>Agaricomycetidae</taxon>
        <taxon>Agaricales</taxon>
        <taxon>Marasmiineae</taxon>
        <taxon>Physalacriaceae</taxon>
        <taxon>Desarmillaria</taxon>
    </lineage>
</organism>
<protein>
    <submittedName>
        <fullName evidence="2">Uncharacterized protein</fullName>
    </submittedName>
</protein>
<keyword evidence="1" id="KW-1133">Transmembrane helix</keyword>
<dbReference type="AlphaFoldDB" id="A0AA39TSJ9"/>
<feature type="transmembrane region" description="Helical" evidence="1">
    <location>
        <begin position="109"/>
        <end position="131"/>
    </location>
</feature>
<evidence type="ECO:0000313" key="2">
    <source>
        <dbReference type="EMBL" id="KAK0462374.1"/>
    </source>
</evidence>
<keyword evidence="1" id="KW-0812">Transmembrane</keyword>
<name>A0AA39TSJ9_ARMTA</name>
<keyword evidence="3" id="KW-1185">Reference proteome</keyword>
<evidence type="ECO:0000256" key="1">
    <source>
        <dbReference type="SAM" id="Phobius"/>
    </source>
</evidence>
<gene>
    <name evidence="2" type="ORF">EV420DRAFT_1477107</name>
</gene>
<reference evidence="2" key="1">
    <citation type="submission" date="2023-06" db="EMBL/GenBank/DDBJ databases">
        <authorList>
            <consortium name="Lawrence Berkeley National Laboratory"/>
            <person name="Ahrendt S."/>
            <person name="Sahu N."/>
            <person name="Indic B."/>
            <person name="Wong-Bajracharya J."/>
            <person name="Merenyi Z."/>
            <person name="Ke H.-M."/>
            <person name="Monk M."/>
            <person name="Kocsube S."/>
            <person name="Drula E."/>
            <person name="Lipzen A."/>
            <person name="Balint B."/>
            <person name="Henrissat B."/>
            <person name="Andreopoulos B."/>
            <person name="Martin F.M."/>
            <person name="Harder C.B."/>
            <person name="Rigling D."/>
            <person name="Ford K.L."/>
            <person name="Foster G.D."/>
            <person name="Pangilinan J."/>
            <person name="Papanicolaou A."/>
            <person name="Barry K."/>
            <person name="LaButti K."/>
            <person name="Viragh M."/>
            <person name="Koriabine M."/>
            <person name="Yan M."/>
            <person name="Riley R."/>
            <person name="Champramary S."/>
            <person name="Plett K.L."/>
            <person name="Tsai I.J."/>
            <person name="Slot J."/>
            <person name="Sipos G."/>
            <person name="Plett J."/>
            <person name="Nagy L.G."/>
            <person name="Grigoriev I.V."/>
        </authorList>
    </citation>
    <scope>NUCLEOTIDE SEQUENCE</scope>
    <source>
        <strain evidence="2">CCBAS 213</strain>
    </source>
</reference>
<comment type="caution">
    <text evidence="2">The sequence shown here is derived from an EMBL/GenBank/DDBJ whole genome shotgun (WGS) entry which is preliminary data.</text>
</comment>
<evidence type="ECO:0000313" key="3">
    <source>
        <dbReference type="Proteomes" id="UP001175211"/>
    </source>
</evidence>
<dbReference type="EMBL" id="JAUEPS010000009">
    <property type="protein sequence ID" value="KAK0462374.1"/>
    <property type="molecule type" value="Genomic_DNA"/>
</dbReference>
<sequence length="144" mass="16480">MAYPICRYKDQWRGYGSQCKMIPRPPPPLMIWESHVLNAKRQDRLVHNEMPSRSAVVLPPPSEFDAGHTTMSPSLPLYDGKMRLSPTHTLKLKRVASQNQSNQIQARYFFLYGFVCPPLWLLGILVLIYPLRRVCPSSSSLPTV</sequence>
<accession>A0AA39TSJ9</accession>
<proteinExistence type="predicted"/>
<dbReference type="Proteomes" id="UP001175211">
    <property type="component" value="Unassembled WGS sequence"/>
</dbReference>